<reference evidence="4 5" key="1">
    <citation type="submission" date="2016-11" db="EMBL/GenBank/DDBJ databases">
        <authorList>
            <person name="Jaros S."/>
            <person name="Januszkiewicz K."/>
            <person name="Wedrychowicz H."/>
        </authorList>
    </citation>
    <scope>NUCLEOTIDE SEQUENCE [LARGE SCALE GENOMIC DNA]</scope>
    <source>
        <strain evidence="4 5">DSM 6191</strain>
    </source>
</reference>
<dbReference type="NCBIfam" id="TIGR00230">
    <property type="entry name" value="sfsA"/>
    <property type="match status" value="1"/>
</dbReference>
<evidence type="ECO:0000259" key="3">
    <source>
        <dbReference type="Pfam" id="PF17746"/>
    </source>
</evidence>
<comment type="similarity">
    <text evidence="1">Belongs to the SfsA family.</text>
</comment>
<dbReference type="EMBL" id="FQXU01000009">
    <property type="protein sequence ID" value="SHI23724.1"/>
    <property type="molecule type" value="Genomic_DNA"/>
</dbReference>
<evidence type="ECO:0000313" key="4">
    <source>
        <dbReference type="EMBL" id="SHI23724.1"/>
    </source>
</evidence>
<dbReference type="FunFam" id="2.40.50.580:FF:000002">
    <property type="entry name" value="Sugar fermentation stimulation protein homolog"/>
    <property type="match status" value="1"/>
</dbReference>
<evidence type="ECO:0000259" key="2">
    <source>
        <dbReference type="Pfam" id="PF03749"/>
    </source>
</evidence>
<proteinExistence type="inferred from homology"/>
<dbReference type="InterPro" id="IPR005224">
    <property type="entry name" value="SfsA"/>
</dbReference>
<dbReference type="GO" id="GO:0003677">
    <property type="term" value="F:DNA binding"/>
    <property type="evidence" value="ECO:0007669"/>
    <property type="project" value="InterPro"/>
</dbReference>
<feature type="domain" description="SfsA N-terminal OB" evidence="3">
    <location>
        <begin position="13"/>
        <end position="78"/>
    </location>
</feature>
<accession>A0A1M5ZHX8</accession>
<name>A0A1M5ZHX8_9CLOT</name>
<dbReference type="HAMAP" id="MF_00095">
    <property type="entry name" value="SfsA"/>
    <property type="match status" value="1"/>
</dbReference>
<dbReference type="Gene3D" id="2.40.50.580">
    <property type="match status" value="1"/>
</dbReference>
<dbReference type="InterPro" id="IPR040452">
    <property type="entry name" value="SfsA_C"/>
</dbReference>
<protein>
    <recommendedName>
        <fullName evidence="1">Sugar fermentation stimulation protein homolog</fullName>
    </recommendedName>
</protein>
<dbReference type="PANTHER" id="PTHR30545">
    <property type="entry name" value="SUGAR FERMENTATION STIMULATION PROTEIN A"/>
    <property type="match status" value="1"/>
</dbReference>
<dbReference type="Pfam" id="PF17746">
    <property type="entry name" value="SfsA_N"/>
    <property type="match status" value="1"/>
</dbReference>
<sequence length="230" mass="26461">MIFKNNIKRAKFIKRPNRFNAHVLVDGKEEVVHVPNTGRCREILKEGATVILREELNPSRKTRYDLMAVYKEDKLISIDSQVPNKVVREALENGVIPSLKVYNLIEREKTFGKSRFDFKLSNDFGEEYYLEVKGVTLEFSGEARFPDAPTERGTKHVLELVEAKKQGKGAGILFLIQLEEVNNFRPNYEMDENFGKAVKFAKENGVDILAYNCRVTEDSISIFKEVKVRI</sequence>
<dbReference type="InterPro" id="IPR041465">
    <property type="entry name" value="SfsA_N"/>
</dbReference>
<dbReference type="Gene3D" id="3.40.1350.60">
    <property type="match status" value="1"/>
</dbReference>
<evidence type="ECO:0000313" key="5">
    <source>
        <dbReference type="Proteomes" id="UP000184241"/>
    </source>
</evidence>
<feature type="domain" description="Sugar fermentation stimulation protein C-terminal" evidence="2">
    <location>
        <begin position="81"/>
        <end position="218"/>
    </location>
</feature>
<evidence type="ECO:0000256" key="1">
    <source>
        <dbReference type="HAMAP-Rule" id="MF_00095"/>
    </source>
</evidence>
<dbReference type="AlphaFoldDB" id="A0A1M5ZHX8"/>
<organism evidence="4 5">
    <name type="scientific">Clostridium intestinale DSM 6191</name>
    <dbReference type="NCBI Taxonomy" id="1121320"/>
    <lineage>
        <taxon>Bacteria</taxon>
        <taxon>Bacillati</taxon>
        <taxon>Bacillota</taxon>
        <taxon>Clostridia</taxon>
        <taxon>Eubacteriales</taxon>
        <taxon>Clostridiaceae</taxon>
        <taxon>Clostridium</taxon>
    </lineage>
</organism>
<dbReference type="Pfam" id="PF03749">
    <property type="entry name" value="SfsA"/>
    <property type="match status" value="1"/>
</dbReference>
<dbReference type="RefSeq" id="WP_073020574.1">
    <property type="nucleotide sequence ID" value="NZ_FQXU01000009.1"/>
</dbReference>
<gene>
    <name evidence="1" type="primary">sfsA</name>
    <name evidence="4" type="ORF">SAMN02745941_02937</name>
</gene>
<dbReference type="CDD" id="cd22359">
    <property type="entry name" value="SfsA-like_bacterial"/>
    <property type="match status" value="1"/>
</dbReference>
<dbReference type="PANTHER" id="PTHR30545:SF2">
    <property type="entry name" value="SUGAR FERMENTATION STIMULATION PROTEIN A"/>
    <property type="match status" value="1"/>
</dbReference>
<dbReference type="Proteomes" id="UP000184241">
    <property type="component" value="Unassembled WGS sequence"/>
</dbReference>